<feature type="transmembrane region" description="Helical" evidence="5">
    <location>
        <begin position="95"/>
        <end position="114"/>
    </location>
</feature>
<evidence type="ECO:0000256" key="2">
    <source>
        <dbReference type="ARBA" id="ARBA00022692"/>
    </source>
</evidence>
<dbReference type="NCBIfam" id="TIGR00785">
    <property type="entry name" value="dass"/>
    <property type="match status" value="1"/>
</dbReference>
<evidence type="ECO:0000256" key="3">
    <source>
        <dbReference type="ARBA" id="ARBA00022989"/>
    </source>
</evidence>
<comment type="subcellular location">
    <subcellularLocation>
        <location evidence="1">Membrane</location>
        <topology evidence="1">Multi-pass membrane protein</topology>
    </subcellularLocation>
</comment>
<dbReference type="GO" id="GO:1905039">
    <property type="term" value="P:carboxylic acid transmembrane transport"/>
    <property type="evidence" value="ECO:0007669"/>
    <property type="project" value="UniProtKB-ARBA"/>
</dbReference>
<protein>
    <recommendedName>
        <fullName evidence="8">Anion transporter</fullName>
    </recommendedName>
</protein>
<feature type="transmembrane region" description="Helical" evidence="5">
    <location>
        <begin position="23"/>
        <end position="41"/>
    </location>
</feature>
<feature type="transmembrane region" description="Helical" evidence="5">
    <location>
        <begin position="279"/>
        <end position="300"/>
    </location>
</feature>
<gene>
    <name evidence="6" type="ORF">DCG65_08520</name>
</gene>
<dbReference type="Pfam" id="PF00939">
    <property type="entry name" value="Na_sulph_symp"/>
    <property type="match status" value="1"/>
</dbReference>
<dbReference type="CDD" id="cd01115">
    <property type="entry name" value="SLC13_permease"/>
    <property type="match status" value="1"/>
</dbReference>
<feature type="transmembrane region" description="Helical" evidence="5">
    <location>
        <begin position="434"/>
        <end position="453"/>
    </location>
</feature>
<feature type="transmembrane region" description="Helical" evidence="5">
    <location>
        <begin position="410"/>
        <end position="428"/>
    </location>
</feature>
<comment type="caution">
    <text evidence="6">The sequence shown here is derived from an EMBL/GenBank/DDBJ whole genome shotgun (WGS) entry which is preliminary data.</text>
</comment>
<evidence type="ECO:0000313" key="7">
    <source>
        <dbReference type="Proteomes" id="UP000259173"/>
    </source>
</evidence>
<evidence type="ECO:0000313" key="6">
    <source>
        <dbReference type="EMBL" id="HAE94591.1"/>
    </source>
</evidence>
<evidence type="ECO:0000256" key="1">
    <source>
        <dbReference type="ARBA" id="ARBA00004141"/>
    </source>
</evidence>
<feature type="transmembrane region" description="Helical" evidence="5">
    <location>
        <begin position="126"/>
        <end position="152"/>
    </location>
</feature>
<dbReference type="GO" id="GO:0005886">
    <property type="term" value="C:plasma membrane"/>
    <property type="evidence" value="ECO:0007669"/>
    <property type="project" value="TreeGrafter"/>
</dbReference>
<evidence type="ECO:0000256" key="4">
    <source>
        <dbReference type="ARBA" id="ARBA00023136"/>
    </source>
</evidence>
<name>A0A3B9L0Y5_9PROT</name>
<feature type="transmembrane region" description="Helical" evidence="5">
    <location>
        <begin position="352"/>
        <end position="369"/>
    </location>
</feature>
<dbReference type="GO" id="GO:0008514">
    <property type="term" value="F:organic anion transmembrane transporter activity"/>
    <property type="evidence" value="ECO:0007669"/>
    <property type="project" value="UniProtKB-ARBA"/>
</dbReference>
<reference evidence="6 7" key="1">
    <citation type="journal article" date="2018" name="Nat. Biotechnol.">
        <title>A standardized bacterial taxonomy based on genome phylogeny substantially revises the tree of life.</title>
        <authorList>
            <person name="Parks D.H."/>
            <person name="Chuvochina M."/>
            <person name="Waite D.W."/>
            <person name="Rinke C."/>
            <person name="Skarshewski A."/>
            <person name="Chaumeil P.A."/>
            <person name="Hugenholtz P."/>
        </authorList>
    </citation>
    <scope>NUCLEOTIDE SEQUENCE [LARGE SCALE GENOMIC DNA]</scope>
    <source>
        <strain evidence="6">UBA8557</strain>
    </source>
</reference>
<feature type="transmembrane region" description="Helical" evidence="5">
    <location>
        <begin position="182"/>
        <end position="202"/>
    </location>
</feature>
<organism evidence="6 7">
    <name type="scientific">Hyphomonas atlantica</name>
    <dbReference type="NCBI Taxonomy" id="1280948"/>
    <lineage>
        <taxon>Bacteria</taxon>
        <taxon>Pseudomonadati</taxon>
        <taxon>Pseudomonadota</taxon>
        <taxon>Alphaproteobacteria</taxon>
        <taxon>Hyphomonadales</taxon>
        <taxon>Hyphomonadaceae</taxon>
        <taxon>Hyphomonas</taxon>
    </lineage>
</organism>
<dbReference type="PANTHER" id="PTHR10283">
    <property type="entry name" value="SOLUTE CARRIER FAMILY 13 MEMBER"/>
    <property type="match status" value="1"/>
</dbReference>
<evidence type="ECO:0008006" key="8">
    <source>
        <dbReference type="Google" id="ProtNLM"/>
    </source>
</evidence>
<dbReference type="EMBL" id="DMBR01000257">
    <property type="protein sequence ID" value="HAE94591.1"/>
    <property type="molecule type" value="Genomic_DNA"/>
</dbReference>
<dbReference type="Proteomes" id="UP000259173">
    <property type="component" value="Unassembled WGS sequence"/>
</dbReference>
<feature type="transmembrane region" description="Helical" evidence="5">
    <location>
        <begin position="474"/>
        <end position="492"/>
    </location>
</feature>
<accession>A0A3B9L0Y5</accession>
<keyword evidence="2 5" id="KW-0812">Transmembrane</keyword>
<sequence>MPTSTPGLLRCRETRVQLGARKIGLLLGPALAGLVWLAGAPEGLSDAAWGTGALMVWMAVWWATEAIPIPATSLLPLVVLPLVGAGSPAQTGSDYANHIVILLLGGFIVALGIERWGLHKRIALNVIARVGASPGAIVFGFMLATAVLSMWISNTASTLMMVPIAISASAVLGNISRHFTTALMLGICYAASIGGVATPIGTPTNLIAISWLQTEAGAHIGFAQWMAFGLPAMALLLPVAWWNVTRGMPARSDNADAVQAHVRTQLSELGGMTKQEMRVAIVFGITATLWLLRLPIQIFLESADIDLLANFGGAEVDMMIAIFGGVLMFLVPAGGEEDRGLLDWKEAEQIPWGVLLLFGGGIAMGKAISRTGLSEWIGENLRILDVLPPLVFIVIVVALVIFLTEVTSNVATMTTLAPVLGSLAVALGTAPESLLAPAAVAASCAFMLPVATAPNAIIYGSGHVTIQQMIRKGFYINLAGIVIIAAVGYWIAPLVL</sequence>
<feature type="transmembrane region" description="Helical" evidence="5">
    <location>
        <begin position="158"/>
        <end position="175"/>
    </location>
</feature>
<dbReference type="PANTHER" id="PTHR10283:SF82">
    <property type="entry name" value="SOLUTE CARRIER FAMILY 13 MEMBER 2"/>
    <property type="match status" value="1"/>
</dbReference>
<proteinExistence type="predicted"/>
<keyword evidence="4 5" id="KW-0472">Membrane</keyword>
<dbReference type="AlphaFoldDB" id="A0A3B9L0Y5"/>
<dbReference type="InterPro" id="IPR001898">
    <property type="entry name" value="SLC13A/DASS"/>
</dbReference>
<feature type="transmembrane region" description="Helical" evidence="5">
    <location>
        <begin position="222"/>
        <end position="242"/>
    </location>
</feature>
<feature type="transmembrane region" description="Helical" evidence="5">
    <location>
        <begin position="312"/>
        <end position="331"/>
    </location>
</feature>
<keyword evidence="3 5" id="KW-1133">Transmembrane helix</keyword>
<evidence type="ECO:0000256" key="5">
    <source>
        <dbReference type="SAM" id="Phobius"/>
    </source>
</evidence>
<feature type="transmembrane region" description="Helical" evidence="5">
    <location>
        <begin position="381"/>
        <end position="403"/>
    </location>
</feature>